<keyword evidence="1" id="KW-0805">Transcription regulation</keyword>
<dbReference type="OrthoDB" id="9797716at2"/>
<evidence type="ECO:0000313" key="6">
    <source>
        <dbReference type="Proteomes" id="UP000290365"/>
    </source>
</evidence>
<name>A0A4P6JM22_KTERU</name>
<dbReference type="SMART" id="SM00418">
    <property type="entry name" value="HTH_ARSR"/>
    <property type="match status" value="1"/>
</dbReference>
<dbReference type="Pfam" id="PF01022">
    <property type="entry name" value="HTH_5"/>
    <property type="match status" value="1"/>
</dbReference>
<dbReference type="PANTHER" id="PTHR33154">
    <property type="entry name" value="TRANSCRIPTIONAL REGULATOR, ARSR FAMILY"/>
    <property type="match status" value="1"/>
</dbReference>
<dbReference type="InterPro" id="IPR001845">
    <property type="entry name" value="HTH_ArsR_DNA-bd_dom"/>
</dbReference>
<sequence>MEGNEAQCQIAQALADPLRLHILRHLNERPATVSELQAITGESQSKISNHLAILRERKLVTATRQCRQMVYELHDTSVTRLLAALSLVGAEAPQQERTISQLAIARTCYDHLAGRVGTALKDALLQQDALIVIDDTWLGVQPGSQAQTVFARLDIDLAAARRERRHLVKCCRDWTEHRWHVGGALGAALLAQFIKRGWVEKQEGTRAVTITDEGKQQLQVLFGLPANVYAGV</sequence>
<dbReference type="NCBIfam" id="NF033788">
    <property type="entry name" value="HTH_metalloreg"/>
    <property type="match status" value="1"/>
</dbReference>
<dbReference type="Gene3D" id="1.10.10.10">
    <property type="entry name" value="Winged helix-like DNA-binding domain superfamily/Winged helix DNA-binding domain"/>
    <property type="match status" value="1"/>
</dbReference>
<keyword evidence="6" id="KW-1185">Reference proteome</keyword>
<dbReference type="PRINTS" id="PR00778">
    <property type="entry name" value="HTHARSR"/>
</dbReference>
<dbReference type="RefSeq" id="WP_129886905.1">
    <property type="nucleotide sequence ID" value="NZ_CP035758.1"/>
</dbReference>
<organism evidence="5 6">
    <name type="scientific">Ktedonosporobacter rubrisoli</name>
    <dbReference type="NCBI Taxonomy" id="2509675"/>
    <lineage>
        <taxon>Bacteria</taxon>
        <taxon>Bacillati</taxon>
        <taxon>Chloroflexota</taxon>
        <taxon>Ktedonobacteria</taxon>
        <taxon>Ktedonobacterales</taxon>
        <taxon>Ktedonosporobacteraceae</taxon>
        <taxon>Ktedonosporobacter</taxon>
    </lineage>
</organism>
<accession>A0A4P6JM22</accession>
<keyword evidence="3" id="KW-0804">Transcription</keyword>
<dbReference type="InterPro" id="IPR036390">
    <property type="entry name" value="WH_DNA-bd_sf"/>
</dbReference>
<dbReference type="PROSITE" id="PS50987">
    <property type="entry name" value="HTH_ARSR_2"/>
    <property type="match status" value="1"/>
</dbReference>
<dbReference type="CDD" id="cd00090">
    <property type="entry name" value="HTH_ARSR"/>
    <property type="match status" value="1"/>
</dbReference>
<dbReference type="EMBL" id="CP035758">
    <property type="protein sequence ID" value="QBD76275.1"/>
    <property type="molecule type" value="Genomic_DNA"/>
</dbReference>
<dbReference type="SUPFAM" id="SSF46785">
    <property type="entry name" value="Winged helix' DNA-binding domain"/>
    <property type="match status" value="1"/>
</dbReference>
<evidence type="ECO:0000256" key="1">
    <source>
        <dbReference type="ARBA" id="ARBA00023015"/>
    </source>
</evidence>
<dbReference type="Proteomes" id="UP000290365">
    <property type="component" value="Chromosome"/>
</dbReference>
<evidence type="ECO:0000259" key="4">
    <source>
        <dbReference type="PROSITE" id="PS50987"/>
    </source>
</evidence>
<dbReference type="GO" id="GO:0003700">
    <property type="term" value="F:DNA-binding transcription factor activity"/>
    <property type="evidence" value="ECO:0007669"/>
    <property type="project" value="InterPro"/>
</dbReference>
<dbReference type="InterPro" id="IPR011991">
    <property type="entry name" value="ArsR-like_HTH"/>
</dbReference>
<gene>
    <name evidence="5" type="ORF">EPA93_09740</name>
</gene>
<dbReference type="AlphaFoldDB" id="A0A4P6JM22"/>
<evidence type="ECO:0000313" key="5">
    <source>
        <dbReference type="EMBL" id="QBD76275.1"/>
    </source>
</evidence>
<dbReference type="InterPro" id="IPR051081">
    <property type="entry name" value="HTH_MetalResp_TranReg"/>
</dbReference>
<reference evidence="5 6" key="1">
    <citation type="submission" date="2019-01" db="EMBL/GenBank/DDBJ databases">
        <title>Ktedonosporobacter rubrisoli SCAWS-G2.</title>
        <authorList>
            <person name="Huang Y."/>
            <person name="Yan B."/>
        </authorList>
    </citation>
    <scope>NUCLEOTIDE SEQUENCE [LARGE SCALE GENOMIC DNA]</scope>
    <source>
        <strain evidence="5 6">SCAWS-G2</strain>
    </source>
</reference>
<dbReference type="KEGG" id="kbs:EPA93_09740"/>
<dbReference type="InterPro" id="IPR036388">
    <property type="entry name" value="WH-like_DNA-bd_sf"/>
</dbReference>
<dbReference type="PANTHER" id="PTHR33154:SF33">
    <property type="entry name" value="TRANSCRIPTIONAL REPRESSOR SDPR"/>
    <property type="match status" value="1"/>
</dbReference>
<protein>
    <submittedName>
        <fullName evidence="5">ArsR family transcriptional regulator</fullName>
    </submittedName>
</protein>
<feature type="domain" description="HTH arsR-type" evidence="4">
    <location>
        <begin position="1"/>
        <end position="93"/>
    </location>
</feature>
<evidence type="ECO:0000256" key="2">
    <source>
        <dbReference type="ARBA" id="ARBA00023125"/>
    </source>
</evidence>
<evidence type="ECO:0000256" key="3">
    <source>
        <dbReference type="ARBA" id="ARBA00023163"/>
    </source>
</evidence>
<keyword evidence="2" id="KW-0238">DNA-binding</keyword>
<proteinExistence type="predicted"/>
<dbReference type="GO" id="GO:0003677">
    <property type="term" value="F:DNA binding"/>
    <property type="evidence" value="ECO:0007669"/>
    <property type="project" value="UniProtKB-KW"/>
</dbReference>